<proteinExistence type="inferred from homology"/>
<sequence>MIKPINHDQILLQQRAIPATRQDLNVGIDLKDTLNAHHAECIGMAANMIGINKAIIIAGLGPINMVMYNPQITQKQEPYQTAEGCLSLPGKRTVTRYRQIKVTFRDQNWHLQTLQLSDIAAEIVQHEIDHLNGILI</sequence>
<reference evidence="2 5" key="1">
    <citation type="submission" date="2022-01" db="EMBL/GenBank/DDBJ databases">
        <title>VMRC isolate genome collection.</title>
        <authorList>
            <person name="France M."/>
            <person name="Rutt L."/>
            <person name="Humphrys M."/>
            <person name="Ravel J."/>
        </authorList>
    </citation>
    <scope>NUCLEOTIDE SEQUENCE</scope>
    <source>
        <strain evidence="3 5">C0030B4</strain>
        <strain evidence="2">C0048A1</strain>
    </source>
</reference>
<dbReference type="CDD" id="cd00487">
    <property type="entry name" value="Pep_deformylase"/>
    <property type="match status" value="1"/>
</dbReference>
<protein>
    <submittedName>
        <fullName evidence="2">Peptide deformylase</fullName>
        <ecNumber evidence="2">3.5.1.88</ecNumber>
    </submittedName>
</protein>
<comment type="similarity">
    <text evidence="1">Belongs to the polypeptide deformylase family.</text>
</comment>
<evidence type="ECO:0000313" key="4">
    <source>
        <dbReference type="Proteomes" id="UP001212401"/>
    </source>
</evidence>
<dbReference type="AlphaFoldDB" id="A0AAW5WSR8"/>
<name>A0AAW5WSR8_9LACO</name>
<dbReference type="PANTHER" id="PTHR10458:SF22">
    <property type="entry name" value="PEPTIDE DEFORMYLASE"/>
    <property type="match status" value="1"/>
</dbReference>
<dbReference type="InterPro" id="IPR023635">
    <property type="entry name" value="Peptide_deformylase"/>
</dbReference>
<dbReference type="RefSeq" id="WP_124032028.1">
    <property type="nucleotide sequence ID" value="NZ_CAKMAX010000003.1"/>
</dbReference>
<evidence type="ECO:0000313" key="5">
    <source>
        <dbReference type="Proteomes" id="UP001527392"/>
    </source>
</evidence>
<dbReference type="PIRSF" id="PIRSF004749">
    <property type="entry name" value="Pep_def"/>
    <property type="match status" value="1"/>
</dbReference>
<dbReference type="Proteomes" id="UP001212401">
    <property type="component" value="Unassembled WGS sequence"/>
</dbReference>
<dbReference type="Proteomes" id="UP001527392">
    <property type="component" value="Unassembled WGS sequence"/>
</dbReference>
<dbReference type="PANTHER" id="PTHR10458">
    <property type="entry name" value="PEPTIDE DEFORMYLASE"/>
    <property type="match status" value="1"/>
</dbReference>
<dbReference type="SUPFAM" id="SSF56420">
    <property type="entry name" value="Peptide deformylase"/>
    <property type="match status" value="1"/>
</dbReference>
<dbReference type="InterPro" id="IPR036821">
    <property type="entry name" value="Peptide_deformylase_sf"/>
</dbReference>
<dbReference type="EC" id="3.5.1.88" evidence="2"/>
<organism evidence="2 4">
    <name type="scientific">Limosilactobacillus vaginalis</name>
    <dbReference type="NCBI Taxonomy" id="1633"/>
    <lineage>
        <taxon>Bacteria</taxon>
        <taxon>Bacillati</taxon>
        <taxon>Bacillota</taxon>
        <taxon>Bacilli</taxon>
        <taxon>Lactobacillales</taxon>
        <taxon>Lactobacillaceae</taxon>
        <taxon>Limosilactobacillus</taxon>
    </lineage>
</organism>
<dbReference type="Pfam" id="PF01327">
    <property type="entry name" value="Pep_deformylase"/>
    <property type="match status" value="1"/>
</dbReference>
<keyword evidence="2" id="KW-0378">Hydrolase</keyword>
<evidence type="ECO:0000313" key="2">
    <source>
        <dbReference type="EMBL" id="MCZ3667599.1"/>
    </source>
</evidence>
<evidence type="ECO:0000256" key="1">
    <source>
        <dbReference type="ARBA" id="ARBA00010759"/>
    </source>
</evidence>
<dbReference type="NCBIfam" id="NF006670">
    <property type="entry name" value="PRK09218.1"/>
    <property type="match status" value="1"/>
</dbReference>
<accession>A0AAW5WSR8</accession>
<gene>
    <name evidence="3" type="ORF">L2504_02365</name>
    <name evidence="2" type="ORF">L2724_04780</name>
</gene>
<dbReference type="GO" id="GO:0042586">
    <property type="term" value="F:peptide deformylase activity"/>
    <property type="evidence" value="ECO:0007669"/>
    <property type="project" value="UniProtKB-EC"/>
</dbReference>
<dbReference type="PRINTS" id="PR01576">
    <property type="entry name" value="PDEFORMYLASE"/>
</dbReference>
<dbReference type="EMBL" id="JAKHPH010000009">
    <property type="protein sequence ID" value="MCZ3667599.1"/>
    <property type="molecule type" value="Genomic_DNA"/>
</dbReference>
<keyword evidence="5" id="KW-1185">Reference proteome</keyword>
<dbReference type="EMBL" id="JAKHMS010000003">
    <property type="protein sequence ID" value="MCZ3780994.1"/>
    <property type="molecule type" value="Genomic_DNA"/>
</dbReference>
<comment type="caution">
    <text evidence="2">The sequence shown here is derived from an EMBL/GenBank/DDBJ whole genome shotgun (WGS) entry which is preliminary data.</text>
</comment>
<evidence type="ECO:0000313" key="3">
    <source>
        <dbReference type="EMBL" id="MCZ3780994.1"/>
    </source>
</evidence>
<dbReference type="Gene3D" id="3.90.45.10">
    <property type="entry name" value="Peptide deformylase"/>
    <property type="match status" value="1"/>
</dbReference>